<dbReference type="Proteomes" id="UP001378960">
    <property type="component" value="Unassembled WGS sequence"/>
</dbReference>
<proteinExistence type="predicted"/>
<dbReference type="Pfam" id="PF09949">
    <property type="entry name" value="APP1_cat"/>
    <property type="match status" value="1"/>
</dbReference>
<evidence type="ECO:0000259" key="2">
    <source>
        <dbReference type="Pfam" id="PF09949"/>
    </source>
</evidence>
<feature type="region of interest" description="Disordered" evidence="1">
    <location>
        <begin position="423"/>
        <end position="452"/>
    </location>
</feature>
<keyword evidence="4" id="KW-1185">Reference proteome</keyword>
<comment type="caution">
    <text evidence="3">The sequence shown here is derived from an EMBL/GenBank/DDBJ whole genome shotgun (WGS) entry which is preliminary data.</text>
</comment>
<protein>
    <submittedName>
        <fullName evidence="3">Phosphatidate phosphatase</fullName>
    </submittedName>
</protein>
<dbReference type="EMBL" id="BTGB01000003">
    <property type="protein sequence ID" value="GMM46132.1"/>
    <property type="molecule type" value="Genomic_DNA"/>
</dbReference>
<dbReference type="GO" id="GO:0008195">
    <property type="term" value="F:phosphatidate phosphatase activity"/>
    <property type="evidence" value="ECO:0007669"/>
    <property type="project" value="InterPro"/>
</dbReference>
<sequence length="614" mass="69823">MNRDSAEPYGSRNDDSMSSFIFNKIAGAYKTTKESTYVRSIYNETSSAFNKIDAGYSTNNNSESMVKLPQNTQITLYPNYCKHENSEYVTRVKGIVYVTGIMSRKNKFLFSMARRIVKSNDNENDLDSDQIENEMKDAIVNQDRISNLKDDDDSTSMSMTAMPDDTVTSRMEGILAKNISGTPLNVTIGSDEPVDQLVGATLTTDNFGIFQMSLVTSYKPSYVAVSSVIDTSVLQTTTVEIVESSGVSVITDIDDTIRKTGVLGDKREVFRNIFSKPYTSCEVDGIADWYRQLHEEFNCPVHYVSNSPWQIFNVVYGFMTYFNFPITSIHLRQYSGNLVSSFTQPSAERKRSSLVALFNEFPNRKFILVGDTGEQDLEAYLSLIPHYPNQILAIYLRVVPTSLCLNGDDKAALKELNKMLRSRNNRNNDDDKYNRILKNPTGIDSDDSDDDRVYHNLRNTEPEDIGRSRRRSSLDAARSTIASAVNLTREVNRKLPPIVPRKPDSLRGRELLNSQAEKVEVMNVINNKIRKGKVEPRDDLQFDDLMENEYDANYIGNNTYGEVKSDIVDKRFIAWKARVRRIIDEVPEGVQFKFWEDVNAVKKDCIDIIIKELK</sequence>
<accession>A0AAV5R586</accession>
<dbReference type="PANTHER" id="PTHR28208:SF3">
    <property type="entry name" value="PHOSPHATIDATE PHOSPHATASE APP1"/>
    <property type="match status" value="1"/>
</dbReference>
<name>A0AAV5R586_PICKL</name>
<evidence type="ECO:0000313" key="4">
    <source>
        <dbReference type="Proteomes" id="UP001378960"/>
    </source>
</evidence>
<dbReference type="InterPro" id="IPR019236">
    <property type="entry name" value="APP1_cat"/>
</dbReference>
<organism evidence="3 4">
    <name type="scientific">Pichia kluyveri</name>
    <name type="common">Yeast</name>
    <dbReference type="NCBI Taxonomy" id="36015"/>
    <lineage>
        <taxon>Eukaryota</taxon>
        <taxon>Fungi</taxon>
        <taxon>Dikarya</taxon>
        <taxon>Ascomycota</taxon>
        <taxon>Saccharomycotina</taxon>
        <taxon>Pichiomycetes</taxon>
        <taxon>Pichiales</taxon>
        <taxon>Pichiaceae</taxon>
        <taxon>Pichia</taxon>
    </lineage>
</organism>
<dbReference type="InterPro" id="IPR052935">
    <property type="entry name" value="Mg2+_PAP"/>
</dbReference>
<reference evidence="3 4" key="1">
    <citation type="journal article" date="2023" name="Elife">
        <title>Identification of key yeast species and microbe-microbe interactions impacting larval growth of Drosophila in the wild.</title>
        <authorList>
            <person name="Mure A."/>
            <person name="Sugiura Y."/>
            <person name="Maeda R."/>
            <person name="Honda K."/>
            <person name="Sakurai N."/>
            <person name="Takahashi Y."/>
            <person name="Watada M."/>
            <person name="Katoh T."/>
            <person name="Gotoh A."/>
            <person name="Gotoh Y."/>
            <person name="Taniguchi I."/>
            <person name="Nakamura K."/>
            <person name="Hayashi T."/>
            <person name="Katayama T."/>
            <person name="Uemura T."/>
            <person name="Hattori Y."/>
        </authorList>
    </citation>
    <scope>NUCLEOTIDE SEQUENCE [LARGE SCALE GENOMIC DNA]</scope>
    <source>
        <strain evidence="3 4">PK-24</strain>
    </source>
</reference>
<dbReference type="GO" id="GO:0030479">
    <property type="term" value="C:actin cortical patch"/>
    <property type="evidence" value="ECO:0007669"/>
    <property type="project" value="TreeGrafter"/>
</dbReference>
<gene>
    <name evidence="3" type="ORF">DAPK24_027070</name>
</gene>
<dbReference type="AlphaFoldDB" id="A0AAV5R586"/>
<dbReference type="PANTHER" id="PTHR28208">
    <property type="entry name" value="PHOSPHATIDATE PHOSPHATASE APP1"/>
    <property type="match status" value="1"/>
</dbReference>
<evidence type="ECO:0000313" key="3">
    <source>
        <dbReference type="EMBL" id="GMM46132.1"/>
    </source>
</evidence>
<feature type="domain" description="Phosphatidate phosphatase APP1 catalytic" evidence="2">
    <location>
        <begin position="247"/>
        <end position="397"/>
    </location>
</feature>
<evidence type="ECO:0000256" key="1">
    <source>
        <dbReference type="SAM" id="MobiDB-lite"/>
    </source>
</evidence>